<sequence length="289" mass="30899">MSSTTKADAPKTVNRKTVIAVVIAVVVALVIGIGCYVKFAWMPHDAASKAYDAAVSKVEKANTAFDKVISSADKSVKGVKKNKPLDNQIVADLKAAIAAAQKERVQVGEKPSKTDELNAAAAKYATPPDYSKTVAKLEDAQKKLADSQKQYQQVDAPKDDFIVQRLTGLPDIDGIQAATEDNDPNENLNKKGGYVAAVFFCSPLVDQSFMEGSVLDKGTDCGGSVESYTSEEDAAKRDKYLSAFDGQGFLDSGSHEVIGTVVVRTSTKLNAAQQKTMADNIKNALTRLE</sequence>
<reference evidence="3 4" key="1">
    <citation type="journal article" date="2021" name="Environ. Microbiol.">
        <title>Genetic insights into the dark matter of the mammalian gut microbiota through targeted genome reconstruction.</title>
        <authorList>
            <person name="Lugli G.A."/>
            <person name="Alessandri G."/>
            <person name="Milani C."/>
            <person name="Viappiani A."/>
            <person name="Fontana F."/>
            <person name="Tarracchini C."/>
            <person name="Mancabelli L."/>
            <person name="Argentini C."/>
            <person name="Ruiz L."/>
            <person name="Margolles A."/>
            <person name="van Sinderen D."/>
            <person name="Turroni F."/>
            <person name="Ventura M."/>
        </authorList>
    </citation>
    <scope>NUCLEOTIDE SEQUENCE [LARGE SCALE GENOMIC DNA]</scope>
    <source>
        <strain evidence="3 4">LC6</strain>
    </source>
</reference>
<evidence type="ECO:0000256" key="2">
    <source>
        <dbReference type="SAM" id="Phobius"/>
    </source>
</evidence>
<evidence type="ECO:0008006" key="5">
    <source>
        <dbReference type="Google" id="ProtNLM"/>
    </source>
</evidence>
<feature type="coiled-coil region" evidence="1">
    <location>
        <begin position="90"/>
        <end position="150"/>
    </location>
</feature>
<evidence type="ECO:0000256" key="1">
    <source>
        <dbReference type="SAM" id="Coils"/>
    </source>
</evidence>
<name>A0ABS5UXC9_9BIFI</name>
<proteinExistence type="predicted"/>
<gene>
    <name evidence="3" type="ORF">JS530_08065</name>
</gene>
<evidence type="ECO:0000313" key="4">
    <source>
        <dbReference type="Proteomes" id="UP000711736"/>
    </source>
</evidence>
<keyword evidence="1" id="KW-0175">Coiled coil</keyword>
<dbReference type="EMBL" id="JAFEJU010000005">
    <property type="protein sequence ID" value="MBT1175448.1"/>
    <property type="molecule type" value="Genomic_DNA"/>
</dbReference>
<keyword evidence="2" id="KW-0812">Transmembrane</keyword>
<keyword evidence="2" id="KW-0472">Membrane</keyword>
<keyword evidence="2" id="KW-1133">Transmembrane helix</keyword>
<keyword evidence="4" id="KW-1185">Reference proteome</keyword>
<evidence type="ECO:0000313" key="3">
    <source>
        <dbReference type="EMBL" id="MBT1175448.1"/>
    </source>
</evidence>
<dbReference type="PROSITE" id="PS51257">
    <property type="entry name" value="PROKAR_LIPOPROTEIN"/>
    <property type="match status" value="1"/>
</dbReference>
<dbReference type="Proteomes" id="UP000711736">
    <property type="component" value="Unassembled WGS sequence"/>
</dbReference>
<feature type="transmembrane region" description="Helical" evidence="2">
    <location>
        <begin position="18"/>
        <end position="39"/>
    </location>
</feature>
<accession>A0ABS5UXC9</accession>
<dbReference type="RefSeq" id="WP_214376667.1">
    <property type="nucleotide sequence ID" value="NZ_JAFEJU010000005.1"/>
</dbReference>
<organism evidence="3 4">
    <name type="scientific">Bifidobacterium colobi</name>
    <dbReference type="NCBI Taxonomy" id="2809026"/>
    <lineage>
        <taxon>Bacteria</taxon>
        <taxon>Bacillati</taxon>
        <taxon>Actinomycetota</taxon>
        <taxon>Actinomycetes</taxon>
        <taxon>Bifidobacteriales</taxon>
        <taxon>Bifidobacteriaceae</taxon>
        <taxon>Bifidobacterium</taxon>
    </lineage>
</organism>
<protein>
    <recommendedName>
        <fullName evidence="5">EbhA</fullName>
    </recommendedName>
</protein>
<comment type="caution">
    <text evidence="3">The sequence shown here is derived from an EMBL/GenBank/DDBJ whole genome shotgun (WGS) entry which is preliminary data.</text>
</comment>